<dbReference type="InterPro" id="IPR036812">
    <property type="entry name" value="NAD(P)_OxRdtase_dom_sf"/>
</dbReference>
<dbReference type="Proteomes" id="UP000193622">
    <property type="component" value="Unassembled WGS sequence"/>
</dbReference>
<dbReference type="GO" id="GO:0016491">
    <property type="term" value="F:oxidoreductase activity"/>
    <property type="evidence" value="ECO:0007669"/>
    <property type="project" value="UniProtKB-KW"/>
</dbReference>
<evidence type="ECO:0000256" key="1">
    <source>
        <dbReference type="ARBA" id="ARBA00023002"/>
    </source>
</evidence>
<dbReference type="InterPro" id="IPR050523">
    <property type="entry name" value="AKR_Detox_Biosynth"/>
</dbReference>
<keyword evidence="1" id="KW-0560">Oxidoreductase</keyword>
<evidence type="ECO:0000313" key="4">
    <source>
        <dbReference type="EMBL" id="ORV90432.1"/>
    </source>
</evidence>
<dbReference type="EMBL" id="JAPQYE010000005">
    <property type="protein sequence ID" value="MCZ0729232.1"/>
    <property type="molecule type" value="Genomic_DNA"/>
</dbReference>
<dbReference type="PANTHER" id="PTHR43364:SF4">
    <property type="entry name" value="NAD(P)-LINKED OXIDOREDUCTASE SUPERFAMILY PROTEIN"/>
    <property type="match status" value="1"/>
</dbReference>
<dbReference type="InterPro" id="IPR023210">
    <property type="entry name" value="NADP_OxRdtase_dom"/>
</dbReference>
<dbReference type="Pfam" id="PF00248">
    <property type="entry name" value="Aldo_ket_red"/>
    <property type="match status" value="1"/>
</dbReference>
<feature type="domain" description="NADP-dependent oxidoreductase" evidence="2">
    <location>
        <begin position="4"/>
        <end position="91"/>
    </location>
</feature>
<reference evidence="4 5" key="1">
    <citation type="submission" date="2016-01" db="EMBL/GenBank/DDBJ databases">
        <title>The new phylogeny of the genus Mycobacterium.</title>
        <authorList>
            <person name="Tarcisio F."/>
            <person name="Conor M."/>
            <person name="Antonella G."/>
            <person name="Elisabetta G."/>
            <person name="Giulia F.S."/>
            <person name="Sara T."/>
            <person name="Anna F."/>
            <person name="Clotilde B."/>
            <person name="Roberto B."/>
            <person name="Veronica D.S."/>
            <person name="Fabio R."/>
            <person name="Monica P."/>
            <person name="Olivier J."/>
            <person name="Enrico T."/>
            <person name="Nicola S."/>
        </authorList>
    </citation>
    <scope>NUCLEOTIDE SEQUENCE [LARGE SCALE GENOMIC DNA]</scope>
    <source>
        <strain evidence="4 5">DSM 45541</strain>
    </source>
</reference>
<name>A0A1X1WV45_MYCIR</name>
<reference evidence="3" key="2">
    <citation type="submission" date="2022-12" db="EMBL/GenBank/DDBJ databases">
        <title>Whole genome sequence of Mycolicibacterium iranicum strain SBH312.</title>
        <authorList>
            <person name="Jani J."/>
            <person name="Arifin Mustapha Z."/>
            <person name="Ahmed K."/>
            <person name="Kai Ling C."/>
        </authorList>
    </citation>
    <scope>NUCLEOTIDE SEQUENCE</scope>
    <source>
        <strain evidence="3">SBH312</strain>
    </source>
</reference>
<dbReference type="EMBL" id="LQPC01000020">
    <property type="protein sequence ID" value="ORV90432.1"/>
    <property type="molecule type" value="Genomic_DNA"/>
</dbReference>
<comment type="caution">
    <text evidence="4">The sequence shown here is derived from an EMBL/GenBank/DDBJ whole genome shotgun (WGS) entry which is preliminary data.</text>
</comment>
<evidence type="ECO:0000259" key="2">
    <source>
        <dbReference type="Pfam" id="PF00248"/>
    </source>
</evidence>
<proteinExistence type="predicted"/>
<gene>
    <name evidence="4" type="ORF">AWC12_06670</name>
    <name evidence="3" type="ORF">OY187_14350</name>
</gene>
<dbReference type="PANTHER" id="PTHR43364">
    <property type="entry name" value="NADH-SPECIFIC METHYLGLYOXAL REDUCTASE-RELATED"/>
    <property type="match status" value="1"/>
</dbReference>
<dbReference type="GO" id="GO:0005829">
    <property type="term" value="C:cytosol"/>
    <property type="evidence" value="ECO:0007669"/>
    <property type="project" value="TreeGrafter"/>
</dbReference>
<dbReference type="SUPFAM" id="SSF51430">
    <property type="entry name" value="NAD(P)-linked oxidoreductase"/>
    <property type="match status" value="1"/>
</dbReference>
<keyword evidence="6" id="KW-1185">Reference proteome</keyword>
<dbReference type="AlphaFoldDB" id="A0A1X1WV45"/>
<dbReference type="Gene3D" id="3.20.20.100">
    <property type="entry name" value="NADP-dependent oxidoreductase domain"/>
    <property type="match status" value="1"/>
</dbReference>
<evidence type="ECO:0000313" key="3">
    <source>
        <dbReference type="EMBL" id="MCZ0729232.1"/>
    </source>
</evidence>
<evidence type="ECO:0000313" key="5">
    <source>
        <dbReference type="Proteomes" id="UP000193622"/>
    </source>
</evidence>
<accession>A0A1X1WV45</accession>
<sequence length="133" mass="14787">MEAQWAAEENRYSRFVTEQPPYSILVRGMEEDVLPTVQRYGMGTLVYSPIAGGRLSGKWRKGVAPTATSSARPTARFDMSTPANQRKLDIVADLILSADILDRIDEIVAPGVTINPDDNSYRAHELLPAARRR</sequence>
<protein>
    <submittedName>
        <fullName evidence="3">Aldo/keto reductase</fullName>
    </submittedName>
</protein>
<dbReference type="Proteomes" id="UP001084650">
    <property type="component" value="Unassembled WGS sequence"/>
</dbReference>
<organism evidence="4 5">
    <name type="scientific">Mycolicibacterium iranicum</name>
    <name type="common">Mycobacterium iranicum</name>
    <dbReference type="NCBI Taxonomy" id="912594"/>
    <lineage>
        <taxon>Bacteria</taxon>
        <taxon>Bacillati</taxon>
        <taxon>Actinomycetota</taxon>
        <taxon>Actinomycetes</taxon>
        <taxon>Mycobacteriales</taxon>
        <taxon>Mycobacteriaceae</taxon>
        <taxon>Mycolicibacterium</taxon>
    </lineage>
</organism>
<evidence type="ECO:0000313" key="6">
    <source>
        <dbReference type="Proteomes" id="UP001084650"/>
    </source>
</evidence>